<dbReference type="SUPFAM" id="SSF81383">
    <property type="entry name" value="F-box domain"/>
    <property type="match status" value="1"/>
</dbReference>
<dbReference type="InterPro" id="IPR036047">
    <property type="entry name" value="F-box-like_dom_sf"/>
</dbReference>
<proteinExistence type="predicted"/>
<feature type="domain" description="F-box" evidence="1">
    <location>
        <begin position="67"/>
        <end position="113"/>
    </location>
</feature>
<dbReference type="InterPro" id="IPR032675">
    <property type="entry name" value="LRR_dom_sf"/>
</dbReference>
<dbReference type="PANTHER" id="PTHR20933">
    <property type="entry name" value="F-BOX ONLY PROTEIN 33"/>
    <property type="match status" value="1"/>
</dbReference>
<evidence type="ECO:0000259" key="1">
    <source>
        <dbReference type="PROSITE" id="PS50181"/>
    </source>
</evidence>
<keyword evidence="2" id="KW-1185">Reference proteome</keyword>
<gene>
    <name evidence="3" type="primary">LOC107066886</name>
</gene>
<evidence type="ECO:0000313" key="2">
    <source>
        <dbReference type="Proteomes" id="UP000694924"/>
    </source>
</evidence>
<dbReference type="Gene3D" id="3.80.10.10">
    <property type="entry name" value="Ribonuclease Inhibitor"/>
    <property type="match status" value="1"/>
</dbReference>
<dbReference type="InterPro" id="IPR001810">
    <property type="entry name" value="F-box_dom"/>
</dbReference>
<dbReference type="GeneID" id="107066886"/>
<dbReference type="RefSeq" id="XP_015177441.1">
    <property type="nucleotide sequence ID" value="XM_015321955.1"/>
</dbReference>
<protein>
    <submittedName>
        <fullName evidence="3">F-box only protein 33</fullName>
    </submittedName>
</protein>
<accession>A0ABM1IB54</accession>
<dbReference type="Proteomes" id="UP000694924">
    <property type="component" value="Unplaced"/>
</dbReference>
<dbReference type="PANTHER" id="PTHR20933:SF3">
    <property type="entry name" value="F-BOX ONLY PROTEIN 33"/>
    <property type="match status" value="1"/>
</dbReference>
<evidence type="ECO:0000313" key="3">
    <source>
        <dbReference type="RefSeq" id="XP_015177441.1"/>
    </source>
</evidence>
<organism evidence="2 3">
    <name type="scientific">Polistes dominula</name>
    <name type="common">European paper wasp</name>
    <name type="synonym">Vespa dominula</name>
    <dbReference type="NCBI Taxonomy" id="743375"/>
    <lineage>
        <taxon>Eukaryota</taxon>
        <taxon>Metazoa</taxon>
        <taxon>Ecdysozoa</taxon>
        <taxon>Arthropoda</taxon>
        <taxon>Hexapoda</taxon>
        <taxon>Insecta</taxon>
        <taxon>Pterygota</taxon>
        <taxon>Neoptera</taxon>
        <taxon>Endopterygota</taxon>
        <taxon>Hymenoptera</taxon>
        <taxon>Apocrita</taxon>
        <taxon>Aculeata</taxon>
        <taxon>Vespoidea</taxon>
        <taxon>Vespidae</taxon>
        <taxon>Polistinae</taxon>
        <taxon>Polistini</taxon>
        <taxon>Polistes</taxon>
    </lineage>
</organism>
<dbReference type="SMART" id="SM00256">
    <property type="entry name" value="FBOX"/>
    <property type="match status" value="1"/>
</dbReference>
<sequence length="516" mass="59462">MTSEWLKMLHAGNEAGIWLEKLKHHEESDTVEEAKKCESQLSSMKANSCSPCIAPNRTMEMEQEDNNSCWSNLPCVILQEIFSYLSHENRIIASQVCRNWRTTLFHPSFWRKITFVLKDSDSILWSRSLADSFGLSVHEATIKCDIPSHIVETSYILKKLSCNRQLRKLFLEYSSNICERTNWYMESETDSPTNSVSLMKSIAKIIERSNHLEALSLGYIEELATNADLILEPLILHHAKHLTHLSLASVKDDPEHYDFIELEEYNFKSFIRLTVLTVDYDVVNDALLRALDSGTMRKLVIHVHGWHTDYLGTSNAGWELFVQKNPKCELRLNLIHSYLGVQVLHSEILQPAMPLTQLKILFCEKFNIEVLHRLSSWYFDTFKSLIWIDSIDTTVNTPATYDPNEPDSPDPLVFVAWKCTNLVEIVLIGHKYYQENLLAIARLRGSKLEHLIFAESDIASDSESWHKTDAINHEIQEIMGRHWSPLSRKELPTVVLNPFAGDSREVIMPFILCDEK</sequence>
<dbReference type="CDD" id="cd22104">
    <property type="entry name" value="F-box_FBXO33"/>
    <property type="match status" value="1"/>
</dbReference>
<reference evidence="3" key="1">
    <citation type="submission" date="2025-08" db="UniProtKB">
        <authorList>
            <consortium name="RefSeq"/>
        </authorList>
    </citation>
    <scope>IDENTIFICATION</scope>
    <source>
        <tissue evidence="3">Whole body</tissue>
    </source>
</reference>
<dbReference type="PROSITE" id="PS50181">
    <property type="entry name" value="FBOX"/>
    <property type="match status" value="1"/>
</dbReference>
<dbReference type="Gene3D" id="1.20.1280.50">
    <property type="match status" value="1"/>
</dbReference>
<name>A0ABM1IB54_POLDO</name>
<dbReference type="Pfam" id="PF12937">
    <property type="entry name" value="F-box-like"/>
    <property type="match status" value="1"/>
</dbReference>